<dbReference type="RefSeq" id="WP_013313090.1">
    <property type="nucleotide sequence ID" value="NC_014484.1"/>
</dbReference>
<dbReference type="CDD" id="cd08504">
    <property type="entry name" value="PBP2_OppA"/>
    <property type="match status" value="1"/>
</dbReference>
<dbReference type="GO" id="GO:0015833">
    <property type="term" value="P:peptide transport"/>
    <property type="evidence" value="ECO:0007669"/>
    <property type="project" value="TreeGrafter"/>
</dbReference>
<proteinExistence type="inferred from homology"/>
<comment type="subcellular location">
    <subcellularLocation>
        <location evidence="1">Cell envelope</location>
    </subcellularLocation>
</comment>
<dbReference type="Gene3D" id="3.90.76.10">
    <property type="entry name" value="Dipeptide-binding Protein, Domain 1"/>
    <property type="match status" value="1"/>
</dbReference>
<evidence type="ECO:0000313" key="6">
    <source>
        <dbReference type="EMBL" id="ADN01249.1"/>
    </source>
</evidence>
<dbReference type="Gene3D" id="3.40.190.10">
    <property type="entry name" value="Periplasmic binding protein-like II"/>
    <property type="match status" value="1"/>
</dbReference>
<dbReference type="PIRSF" id="PIRSF002741">
    <property type="entry name" value="MppA"/>
    <property type="match status" value="1"/>
</dbReference>
<protein>
    <submittedName>
        <fullName evidence="6">Oligopeptide ABC transporter, periplasmic oligopeptide-binding protein</fullName>
    </submittedName>
</protein>
<dbReference type="SUPFAM" id="SSF53850">
    <property type="entry name" value="Periplasmic binding protein-like II"/>
    <property type="match status" value="1"/>
</dbReference>
<dbReference type="FunFam" id="3.10.105.10:FF:000001">
    <property type="entry name" value="Oligopeptide ABC transporter, oligopeptide-binding protein"/>
    <property type="match status" value="1"/>
</dbReference>
<dbReference type="eggNOG" id="COG4166">
    <property type="taxonomic scope" value="Bacteria"/>
</dbReference>
<dbReference type="PANTHER" id="PTHR30290:SF10">
    <property type="entry name" value="PERIPLASMIC OLIGOPEPTIDE-BINDING PROTEIN-RELATED"/>
    <property type="match status" value="1"/>
</dbReference>
<dbReference type="KEGG" id="sta:STHERM_c02760"/>
<dbReference type="GO" id="GO:0043190">
    <property type="term" value="C:ATP-binding cassette (ABC) transporter complex"/>
    <property type="evidence" value="ECO:0007669"/>
    <property type="project" value="InterPro"/>
</dbReference>
<gene>
    <name evidence="6" type="ordered locus">STHERM_c02760</name>
</gene>
<dbReference type="Gene3D" id="3.10.105.10">
    <property type="entry name" value="Dipeptide-binding Protein, Domain 3"/>
    <property type="match status" value="1"/>
</dbReference>
<evidence type="ECO:0000256" key="4">
    <source>
        <dbReference type="ARBA" id="ARBA00022729"/>
    </source>
</evidence>
<dbReference type="GO" id="GO:1904680">
    <property type="term" value="F:peptide transmembrane transporter activity"/>
    <property type="evidence" value="ECO:0007669"/>
    <property type="project" value="TreeGrafter"/>
</dbReference>
<sequence>MRRTLLIGVGLVLLITVAVFTGCAKKEAKAVEFILNNGAEPESLDPHLISGVPEHRIYMALFEGLVAYDPETARAVPGLAESWEFSPDRTSITFKLRKTTWSDGTPITAQTVKDSWIRMLDPETAAPYAWFPAMFLKGAAEYNSGEAGPEALGVEVIDDYTLKVDLVGPLPYALDAFAHYSFAVVPLHAIEKYGNEWTRPENFVGNGPFVLEAWNPQEKITCVPNEKYWDRDAVKLDRVAFLPIDDNNTSYNMYLNGELDWQTTVPTDRIKEAQLRADYHVNPILATYYYIFNNKRKPLDDPRVRKALSMAVNRKELVERVTQAGQIPAYGIVPPMEGYAGVKGLGEDLERAKALLAEAGYPNGEGFPELTILYNTSEGHKKIAEFIQQQWKVNLGIEVKLMNQEWKTYLATRRAGDFEIARAGWVGDYQDPNTFLDMFVTGGDMNDAFYSNPEYDALIHKAATMEPGPERFDVLMQAEELLITQDHAIMPLYFYVTINLIDTDKWGGWYPNVMDIHPVKNIYLKQ</sequence>
<keyword evidence="3" id="KW-0813">Transport</keyword>
<keyword evidence="4" id="KW-0732">Signal</keyword>
<evidence type="ECO:0000256" key="1">
    <source>
        <dbReference type="ARBA" id="ARBA00004196"/>
    </source>
</evidence>
<dbReference type="PROSITE" id="PS51257">
    <property type="entry name" value="PROKAR_LIPOPROTEIN"/>
    <property type="match status" value="1"/>
</dbReference>
<dbReference type="InterPro" id="IPR039424">
    <property type="entry name" value="SBP_5"/>
</dbReference>
<organism evidence="6 7">
    <name type="scientific">Winmispira thermophila (strain ATCC 49972 / DSM 6192 / RI 19.B1)</name>
    <name type="common">Spirochaeta thermophila</name>
    <dbReference type="NCBI Taxonomy" id="665571"/>
    <lineage>
        <taxon>Bacteria</taxon>
        <taxon>Pseudomonadati</taxon>
        <taxon>Spirochaetota</taxon>
        <taxon>Spirochaetia</taxon>
        <taxon>Winmispirales</taxon>
        <taxon>Winmispiraceae</taxon>
        <taxon>Winmispira</taxon>
    </lineage>
</organism>
<evidence type="ECO:0000256" key="3">
    <source>
        <dbReference type="ARBA" id="ARBA00022448"/>
    </source>
</evidence>
<dbReference type="EMBL" id="CP001698">
    <property type="protein sequence ID" value="ADN01249.1"/>
    <property type="molecule type" value="Genomic_DNA"/>
</dbReference>
<name>E0RNX6_WINT6</name>
<dbReference type="AlphaFoldDB" id="E0RNX6"/>
<dbReference type="Proteomes" id="UP000001296">
    <property type="component" value="Chromosome"/>
</dbReference>
<dbReference type="GO" id="GO:0030288">
    <property type="term" value="C:outer membrane-bounded periplasmic space"/>
    <property type="evidence" value="ECO:0007669"/>
    <property type="project" value="UniProtKB-ARBA"/>
</dbReference>
<reference key="1">
    <citation type="submission" date="2009-08" db="EMBL/GenBank/DDBJ databases">
        <title>The genome sequence of Spirochaeta thermophila DSM6192.</title>
        <authorList>
            <person name="Angelov A."/>
            <person name="Mientus M."/>
            <person name="Wittenberg S."/>
            <person name="Lehmann R."/>
            <person name="Liesegang H."/>
            <person name="Daniel R."/>
            <person name="Liebl W."/>
        </authorList>
    </citation>
    <scope>NUCLEOTIDE SEQUENCE</scope>
    <source>
        <strain>DSM 6192</strain>
    </source>
</reference>
<dbReference type="Pfam" id="PF00496">
    <property type="entry name" value="SBP_bac_5"/>
    <property type="match status" value="1"/>
</dbReference>
<evidence type="ECO:0000256" key="2">
    <source>
        <dbReference type="ARBA" id="ARBA00005695"/>
    </source>
</evidence>
<dbReference type="PANTHER" id="PTHR30290">
    <property type="entry name" value="PERIPLASMIC BINDING COMPONENT OF ABC TRANSPORTER"/>
    <property type="match status" value="1"/>
</dbReference>
<dbReference type="FunFam" id="3.90.76.10:FF:000001">
    <property type="entry name" value="Oligopeptide ABC transporter substrate-binding protein"/>
    <property type="match status" value="1"/>
</dbReference>
<reference evidence="6 7" key="2">
    <citation type="journal article" date="2010" name="J. Bacteriol.">
        <title>Genome sequence of the polysaccharide-degrading, thermophilic anaerobe Spirochaeta thermophila DSM 6192.</title>
        <authorList>
            <person name="Angelov A."/>
            <person name="Liebl S."/>
            <person name="Ballschmiter M."/>
            <person name="Bomeke M."/>
            <person name="Lehmann R."/>
            <person name="Liesegang H."/>
            <person name="Daniel R."/>
            <person name="Liebl W."/>
        </authorList>
    </citation>
    <scope>NUCLEOTIDE SEQUENCE [LARGE SCALE GENOMIC DNA]</scope>
    <source>
        <strain evidence="7">ATCC 49972 / DSM 6192 / RI 19.B1</strain>
    </source>
</reference>
<accession>E0RNX6</accession>
<comment type="similarity">
    <text evidence="2">Belongs to the bacterial solute-binding protein 5 family.</text>
</comment>
<dbReference type="PaxDb" id="665571-STHERM_c02760"/>
<dbReference type="InterPro" id="IPR030678">
    <property type="entry name" value="Peptide/Ni-bd"/>
</dbReference>
<dbReference type="HOGENOM" id="CLU_017028_0_3_12"/>
<evidence type="ECO:0000313" key="7">
    <source>
        <dbReference type="Proteomes" id="UP000001296"/>
    </source>
</evidence>
<dbReference type="InterPro" id="IPR000914">
    <property type="entry name" value="SBP_5_dom"/>
</dbReference>
<evidence type="ECO:0000259" key="5">
    <source>
        <dbReference type="Pfam" id="PF00496"/>
    </source>
</evidence>
<feature type="domain" description="Solute-binding protein family 5" evidence="5">
    <location>
        <begin position="76"/>
        <end position="446"/>
    </location>
</feature>